<dbReference type="Proteomes" id="UP000673691">
    <property type="component" value="Unassembled WGS sequence"/>
</dbReference>
<accession>A0A8H7ZMT5</accession>
<reference evidence="2 3" key="1">
    <citation type="journal article" name="Sci. Rep.">
        <title>Genome-scale phylogenetic analyses confirm Olpidium as the closest living zoosporic fungus to the non-flagellated, terrestrial fungi.</title>
        <authorList>
            <person name="Chang Y."/>
            <person name="Rochon D."/>
            <person name="Sekimoto S."/>
            <person name="Wang Y."/>
            <person name="Chovatia M."/>
            <person name="Sandor L."/>
            <person name="Salamov A."/>
            <person name="Grigoriev I.V."/>
            <person name="Stajich J.E."/>
            <person name="Spatafora J.W."/>
        </authorList>
    </citation>
    <scope>NUCLEOTIDE SEQUENCE [LARGE SCALE GENOMIC DNA]</scope>
    <source>
        <strain evidence="2">S191</strain>
    </source>
</reference>
<dbReference type="AlphaFoldDB" id="A0A8H7ZMT5"/>
<comment type="caution">
    <text evidence="2">The sequence shown here is derived from an EMBL/GenBank/DDBJ whole genome shotgun (WGS) entry which is preliminary data.</text>
</comment>
<evidence type="ECO:0000313" key="2">
    <source>
        <dbReference type="EMBL" id="KAG5455986.1"/>
    </source>
</evidence>
<name>A0A8H7ZMT5_9FUNG</name>
<evidence type="ECO:0000259" key="1">
    <source>
        <dbReference type="PROSITE" id="PS51126"/>
    </source>
</evidence>
<gene>
    <name evidence="2" type="ORF">BJ554DRAFT_4395</name>
</gene>
<dbReference type="EMBL" id="JAEFCI010012456">
    <property type="protein sequence ID" value="KAG5455986.1"/>
    <property type="molecule type" value="Genomic_DNA"/>
</dbReference>
<evidence type="ECO:0000313" key="3">
    <source>
        <dbReference type="Proteomes" id="UP000673691"/>
    </source>
</evidence>
<protein>
    <recommendedName>
        <fullName evidence="1">Dilute domain-containing protein</fullName>
    </recommendedName>
</protein>
<proteinExistence type="predicted"/>
<feature type="domain" description="Dilute" evidence="1">
    <location>
        <begin position="1"/>
        <end position="62"/>
    </location>
</feature>
<organism evidence="2 3">
    <name type="scientific">Olpidium bornovanus</name>
    <dbReference type="NCBI Taxonomy" id="278681"/>
    <lineage>
        <taxon>Eukaryota</taxon>
        <taxon>Fungi</taxon>
        <taxon>Fungi incertae sedis</taxon>
        <taxon>Olpidiomycota</taxon>
        <taxon>Olpidiomycotina</taxon>
        <taxon>Olpidiomycetes</taxon>
        <taxon>Olpidiales</taxon>
        <taxon>Olpidiaceae</taxon>
        <taxon>Olpidium</taxon>
    </lineage>
</organism>
<dbReference type="InterPro" id="IPR002710">
    <property type="entry name" value="Dilute_dom"/>
</dbReference>
<keyword evidence="3" id="KW-1185">Reference proteome</keyword>
<dbReference type="PROSITE" id="PS51126">
    <property type="entry name" value="DILUTE"/>
    <property type="match status" value="1"/>
</dbReference>
<sequence>MHAAKLLQLQNVTAADADTVLEACHLLNPSQVKQLMSNSARTDYETSANSELIKAIADRAKSGEPVLLDARSVEEAGSWKNPDTREVEVIERYVPAWVAESVPKTNVVVNCSVGNEQI</sequence>
<dbReference type="OrthoDB" id="6108017at2759"/>